<evidence type="ECO:0000313" key="8">
    <source>
        <dbReference type="Proteomes" id="UP000776983"/>
    </source>
</evidence>
<proteinExistence type="inferred from homology"/>
<evidence type="ECO:0000256" key="6">
    <source>
        <dbReference type="SAM" id="MobiDB-lite"/>
    </source>
</evidence>
<dbReference type="PANTHER" id="PTHR38099">
    <property type="entry name" value="LARGE RIBOSOMAL RNA SUBUNIT ACCUMULATION PROTEIN YCED"/>
    <property type="match status" value="1"/>
</dbReference>
<dbReference type="RefSeq" id="WP_226952680.1">
    <property type="nucleotide sequence ID" value="NZ_JACDXW010000001.1"/>
</dbReference>
<dbReference type="PANTHER" id="PTHR38099:SF1">
    <property type="entry name" value="LARGE RIBOSOMAL RNA SUBUNIT ACCUMULATION PROTEIN YCED"/>
    <property type="match status" value="1"/>
</dbReference>
<keyword evidence="4" id="KW-0690">Ribosome biogenesis</keyword>
<dbReference type="InterPro" id="IPR003772">
    <property type="entry name" value="YceD"/>
</dbReference>
<evidence type="ECO:0000256" key="4">
    <source>
        <dbReference type="ARBA" id="ARBA00022517"/>
    </source>
</evidence>
<feature type="region of interest" description="Disordered" evidence="6">
    <location>
        <begin position="146"/>
        <end position="175"/>
    </location>
</feature>
<accession>A0ABS8C8V4</accession>
<comment type="similarity">
    <text evidence="2">Belongs to the DUF177 domain family.</text>
</comment>
<dbReference type="Pfam" id="PF02620">
    <property type="entry name" value="YceD"/>
    <property type="match status" value="1"/>
</dbReference>
<keyword evidence="8" id="KW-1185">Reference proteome</keyword>
<evidence type="ECO:0000313" key="7">
    <source>
        <dbReference type="EMBL" id="MCB5362445.1"/>
    </source>
</evidence>
<sequence length="175" mass="19368">MQGLDAEKRFVDAFGLARAGQYLSGELALAEFTRFCEGLTPQAGRVQWQVQGEYNAAGQAFLTVQAQTIAVLECQRCLRLFEQPLQVSNRLEVVRSDRSLEGDDAPDAVERIVGSSRFDLQALIEDELILVLPYVPRHEVCPSKTVETPRVEPTENAKRPSPFAVLGKLKKPSAP</sequence>
<organism evidence="7 8">
    <name type="scientific">Mesopusillimonas faecipullorum</name>
    <dbReference type="NCBI Taxonomy" id="2755040"/>
    <lineage>
        <taxon>Bacteria</taxon>
        <taxon>Pseudomonadati</taxon>
        <taxon>Pseudomonadota</taxon>
        <taxon>Betaproteobacteria</taxon>
        <taxon>Burkholderiales</taxon>
        <taxon>Alcaligenaceae</taxon>
        <taxon>Mesopusillimonas</taxon>
    </lineage>
</organism>
<dbReference type="InterPro" id="IPR039255">
    <property type="entry name" value="YceD_bac"/>
</dbReference>
<dbReference type="EMBL" id="JACDXW010000001">
    <property type="protein sequence ID" value="MCB5362445.1"/>
    <property type="molecule type" value="Genomic_DNA"/>
</dbReference>
<name>A0ABS8C8V4_9BURK</name>
<evidence type="ECO:0000256" key="2">
    <source>
        <dbReference type="ARBA" id="ARBA00010740"/>
    </source>
</evidence>
<gene>
    <name evidence="7" type="ORF">H0484_01575</name>
</gene>
<reference evidence="7 8" key="1">
    <citation type="submission" date="2020-07" db="EMBL/GenBank/DDBJ databases">
        <title>Pusillimonas sp. nov., isolated from poultry manure in Taiwan.</title>
        <authorList>
            <person name="Lin S.-Y."/>
            <person name="Tang Y.-S."/>
            <person name="Young C.-C."/>
        </authorList>
    </citation>
    <scope>NUCLEOTIDE SEQUENCE [LARGE SCALE GENOMIC DNA]</scope>
    <source>
        <strain evidence="7 8">CC-YST705</strain>
    </source>
</reference>
<dbReference type="Proteomes" id="UP000776983">
    <property type="component" value="Unassembled WGS sequence"/>
</dbReference>
<comment type="function">
    <text evidence="1">Plays a role in synthesis, processing and/or stability of 23S rRNA.</text>
</comment>
<evidence type="ECO:0000256" key="1">
    <source>
        <dbReference type="ARBA" id="ARBA00002868"/>
    </source>
</evidence>
<feature type="compositionally biased region" description="Basic and acidic residues" evidence="6">
    <location>
        <begin position="146"/>
        <end position="158"/>
    </location>
</feature>
<comment type="caution">
    <text evidence="7">The sequence shown here is derived from an EMBL/GenBank/DDBJ whole genome shotgun (WGS) entry which is preliminary data.</text>
</comment>
<protein>
    <recommendedName>
        <fullName evidence="3">Large ribosomal RNA subunit accumulation protein YceD</fullName>
    </recommendedName>
    <alternativeName>
        <fullName evidence="5">23S rRNA accumulation protein YceD</fullName>
    </alternativeName>
</protein>
<evidence type="ECO:0000256" key="3">
    <source>
        <dbReference type="ARBA" id="ARBA00015716"/>
    </source>
</evidence>
<evidence type="ECO:0000256" key="5">
    <source>
        <dbReference type="ARBA" id="ARBA00031841"/>
    </source>
</evidence>